<accession>H8FTA6</accession>
<sequence>MDRCDFDPFGGGPAADVKKAFLRYLVGSRHWRSDPVPASEMVVDSWRGRVDIALFNGHLHAFEIKSDADKLDRLPDQIRRMMRHFDNVGVVCGDRHLDKVDAVVDEVGEGRVGVYRVGSDGTVRQKRLGRIVTVKEPSALASFLLREDIEAAFERGRVPFQKEEYAYILRQRIAAIRPSILRSVAMASLKARFRARGERLVAALGN</sequence>
<dbReference type="InterPro" id="IPR047729">
    <property type="entry name" value="Sce7726-like"/>
</dbReference>
<protein>
    <submittedName>
        <fullName evidence="1">Uncharacterized protein</fullName>
    </submittedName>
</protein>
<evidence type="ECO:0000313" key="1">
    <source>
        <dbReference type="EMBL" id="CCG41594.1"/>
    </source>
</evidence>
<dbReference type="Proteomes" id="UP000004169">
    <property type="component" value="Unassembled WGS sequence"/>
</dbReference>
<dbReference type="OrthoDB" id="3358108at2"/>
<dbReference type="AlphaFoldDB" id="H8FTA6"/>
<keyword evidence="2" id="KW-1185">Reference proteome</keyword>
<proteinExistence type="predicted"/>
<dbReference type="NCBIfam" id="NF033832">
    <property type="entry name" value="sce7726_fam"/>
    <property type="match status" value="1"/>
</dbReference>
<evidence type="ECO:0000313" key="2">
    <source>
        <dbReference type="Proteomes" id="UP000004169"/>
    </source>
</evidence>
<gene>
    <name evidence="1" type="ORF">PHAMO_280128</name>
</gene>
<organism evidence="1 2">
    <name type="scientific">Magnetospirillum molischianum DSM 120</name>
    <dbReference type="NCBI Taxonomy" id="1150626"/>
    <lineage>
        <taxon>Bacteria</taxon>
        <taxon>Pseudomonadati</taxon>
        <taxon>Pseudomonadota</taxon>
        <taxon>Alphaproteobacteria</taxon>
        <taxon>Rhodospirillales</taxon>
        <taxon>Rhodospirillaceae</taxon>
        <taxon>Magnetospirillum</taxon>
    </lineage>
</organism>
<comment type="caution">
    <text evidence="1">The sequence shown here is derived from an EMBL/GenBank/DDBJ whole genome shotgun (WGS) entry which is preliminary data.</text>
</comment>
<dbReference type="RefSeq" id="WP_002728824.1">
    <property type="nucleotide sequence ID" value="NZ_CAHP01000021.1"/>
</dbReference>
<reference evidence="1 2" key="1">
    <citation type="journal article" date="2012" name="J. Bacteriol.">
        <title>Draft Genome Sequence of the Purple Photosynthetic Bacterium Phaeospirillum molischianum DSM120, a Particularly Versatile Bacterium.</title>
        <authorList>
            <person name="Duquesne K."/>
            <person name="Prima V."/>
            <person name="Ji B."/>
            <person name="Rouy Z."/>
            <person name="Medigue C."/>
            <person name="Talla E."/>
            <person name="Sturgis J.N."/>
        </authorList>
    </citation>
    <scope>NUCLEOTIDE SEQUENCE [LARGE SCALE GENOMIC DNA]</scope>
    <source>
        <strain evidence="2">DSM120</strain>
    </source>
</reference>
<dbReference type="eggNOG" id="ENOG502Z7UD">
    <property type="taxonomic scope" value="Bacteria"/>
</dbReference>
<dbReference type="EMBL" id="CAHP01000021">
    <property type="protein sequence ID" value="CCG41594.1"/>
    <property type="molecule type" value="Genomic_DNA"/>
</dbReference>
<name>H8FTA6_MAGML</name>